<gene>
    <name evidence="1" type="primary">LOC115706764</name>
</gene>
<dbReference type="AlphaFoldDB" id="A0A803QXN6"/>
<dbReference type="PANTHER" id="PTHR37263:SF2">
    <property type="entry name" value="EXPRESSED PROTEIN"/>
    <property type="match status" value="1"/>
</dbReference>
<reference evidence="1" key="2">
    <citation type="submission" date="2021-03" db="UniProtKB">
        <authorList>
            <consortium name="EnsemblPlants"/>
        </authorList>
    </citation>
    <scope>IDENTIFICATION</scope>
</reference>
<evidence type="ECO:0000313" key="1">
    <source>
        <dbReference type="EnsemblPlants" id="cds.novel_model_264_5bda875f"/>
    </source>
</evidence>
<dbReference type="Proteomes" id="UP000596661">
    <property type="component" value="Chromosome 2"/>
</dbReference>
<organism evidence="1 2">
    <name type="scientific">Cannabis sativa</name>
    <name type="common">Hemp</name>
    <name type="synonym">Marijuana</name>
    <dbReference type="NCBI Taxonomy" id="3483"/>
    <lineage>
        <taxon>Eukaryota</taxon>
        <taxon>Viridiplantae</taxon>
        <taxon>Streptophyta</taxon>
        <taxon>Embryophyta</taxon>
        <taxon>Tracheophyta</taxon>
        <taxon>Spermatophyta</taxon>
        <taxon>Magnoliopsida</taxon>
        <taxon>eudicotyledons</taxon>
        <taxon>Gunneridae</taxon>
        <taxon>Pentapetalae</taxon>
        <taxon>rosids</taxon>
        <taxon>fabids</taxon>
        <taxon>Rosales</taxon>
        <taxon>Cannabaceae</taxon>
        <taxon>Cannabis</taxon>
    </lineage>
</organism>
<sequence length="124" mass="13634">MLLPIGTPLYTGPTRTYLPLSTAKAEMHLWPSTKLRDSFKFPYVRNLDRKTSQMRAEKRASAALQQNLLDAEAGASVNGKMADNCQNSEGQSQSRFIHICKMVLLSLTCGCCCCGACCEEFGCC</sequence>
<evidence type="ECO:0000313" key="2">
    <source>
        <dbReference type="Proteomes" id="UP000596661"/>
    </source>
</evidence>
<dbReference type="EnsemblPlants" id="novel_model_264_5bda875f">
    <property type="protein sequence ID" value="cds.novel_model_264_5bda875f"/>
    <property type="gene ID" value="novel_gene_186_5bda875f"/>
</dbReference>
<keyword evidence="2" id="KW-1185">Reference proteome</keyword>
<proteinExistence type="predicted"/>
<dbReference type="OMA" id="GNWFYVV"/>
<dbReference type="PANTHER" id="PTHR37263">
    <property type="entry name" value="EXPRESSED PROTEIN"/>
    <property type="match status" value="1"/>
</dbReference>
<name>A0A803QXN6_CANSA</name>
<dbReference type="Gramene" id="novel_model_264_5bda875f">
    <property type="protein sequence ID" value="cds.novel_model_264_5bda875f"/>
    <property type="gene ID" value="novel_gene_186_5bda875f"/>
</dbReference>
<accession>A0A803QXN6</accession>
<reference evidence="1" key="1">
    <citation type="submission" date="2018-11" db="EMBL/GenBank/DDBJ databases">
        <authorList>
            <person name="Grassa J C."/>
        </authorList>
    </citation>
    <scope>NUCLEOTIDE SEQUENCE [LARGE SCALE GENOMIC DNA]</scope>
</reference>
<protein>
    <submittedName>
        <fullName evidence="1">Uncharacterized protein</fullName>
    </submittedName>
</protein>
<dbReference type="EMBL" id="UZAU01000130">
    <property type="status" value="NOT_ANNOTATED_CDS"/>
    <property type="molecule type" value="Genomic_DNA"/>
</dbReference>